<feature type="domain" description="Dynein heavy chain hydrolytic ATP-binding dynein motor region" evidence="19">
    <location>
        <begin position="1500"/>
        <end position="1838"/>
    </location>
</feature>
<evidence type="ECO:0000259" key="24">
    <source>
        <dbReference type="Pfam" id="PF17857"/>
    </source>
</evidence>
<evidence type="ECO:0000256" key="16">
    <source>
        <dbReference type="SAM" id="MobiDB-lite"/>
    </source>
</evidence>
<keyword evidence="9" id="KW-0243">Dynein</keyword>
<dbReference type="Pfam" id="PF17852">
    <property type="entry name" value="Dynein_AAA_lid"/>
    <property type="match status" value="1"/>
</dbReference>
<dbReference type="SUPFAM" id="SSF52540">
    <property type="entry name" value="P-loop containing nucleoside triphosphate hydrolases"/>
    <property type="match status" value="4"/>
</dbReference>
<evidence type="ECO:0000256" key="14">
    <source>
        <dbReference type="ARBA" id="ARBA00023273"/>
    </source>
</evidence>
<dbReference type="Pfam" id="PF08393">
    <property type="entry name" value="DHC_N2"/>
    <property type="match status" value="1"/>
</dbReference>
<feature type="domain" description="Dynein heavy chain 3 AAA+ lid" evidence="24">
    <location>
        <begin position="2385"/>
        <end position="2475"/>
    </location>
</feature>
<dbReference type="FunFam" id="1.20.1270.280:FF:000001">
    <property type="entry name" value="dynein heavy chain 7, axonemal"/>
    <property type="match status" value="1"/>
</dbReference>
<dbReference type="InterPro" id="IPR024743">
    <property type="entry name" value="Dynein_HC_stalk"/>
</dbReference>
<dbReference type="GO" id="GO:0008569">
    <property type="term" value="F:minus-end-directed microtubule motor activity"/>
    <property type="evidence" value="ECO:0007669"/>
    <property type="project" value="InterPro"/>
</dbReference>
<dbReference type="EMBL" id="BRXW01000277">
    <property type="protein sequence ID" value="GMI17150.1"/>
    <property type="molecule type" value="Genomic_DNA"/>
</dbReference>
<keyword evidence="7" id="KW-0067">ATP-binding</keyword>
<dbReference type="Pfam" id="PF17857">
    <property type="entry name" value="AAA_lid_1"/>
    <property type="match status" value="1"/>
</dbReference>
<evidence type="ECO:0000259" key="25">
    <source>
        <dbReference type="Pfam" id="PF18198"/>
    </source>
</evidence>
<dbReference type="InterPro" id="IPR035706">
    <property type="entry name" value="AAA_9"/>
</dbReference>
<evidence type="ECO:0000256" key="4">
    <source>
        <dbReference type="ARBA" id="ARBA00022490"/>
    </source>
</evidence>
<comment type="subcellular location">
    <subcellularLocation>
        <location evidence="1">Cell projection</location>
        <location evidence="1">Cilium</location>
        <location evidence="1">Flagellum</location>
    </subcellularLocation>
    <subcellularLocation>
        <location evidence="2">Cytoplasm</location>
        <location evidence="2">Cytoskeleton</location>
        <location evidence="2">Cilium axoneme</location>
    </subcellularLocation>
</comment>
<gene>
    <name evidence="27" type="ORF">TrLO_g10768</name>
</gene>
<evidence type="ECO:0000256" key="12">
    <source>
        <dbReference type="ARBA" id="ARBA00023175"/>
    </source>
</evidence>
<name>A0A9W7KZQ3_9STRA</name>
<keyword evidence="4" id="KW-0963">Cytoplasm</keyword>
<evidence type="ECO:0000259" key="17">
    <source>
        <dbReference type="Pfam" id="PF03028"/>
    </source>
</evidence>
<reference evidence="28" key="1">
    <citation type="journal article" date="2023" name="Commun. Biol.">
        <title>Genome analysis of Parmales, the sister group of diatoms, reveals the evolutionary specialization of diatoms from phago-mixotrophs to photoautotrophs.</title>
        <authorList>
            <person name="Ban H."/>
            <person name="Sato S."/>
            <person name="Yoshikawa S."/>
            <person name="Yamada K."/>
            <person name="Nakamura Y."/>
            <person name="Ichinomiya M."/>
            <person name="Sato N."/>
            <person name="Blanc-Mathieu R."/>
            <person name="Endo H."/>
            <person name="Kuwata A."/>
            <person name="Ogata H."/>
        </authorList>
    </citation>
    <scope>NUCLEOTIDE SEQUENCE [LARGE SCALE GENOMIC DNA]</scope>
    <source>
        <strain evidence="28">NIES 3700</strain>
    </source>
</reference>
<feature type="domain" description="Dynein heavy chain ATP-binding dynein motor region" evidence="22">
    <location>
        <begin position="3179"/>
        <end position="3400"/>
    </location>
</feature>
<feature type="domain" description="Dynein heavy chain linker" evidence="18">
    <location>
        <begin position="944"/>
        <end position="1357"/>
    </location>
</feature>
<dbReference type="Gene3D" id="3.40.50.300">
    <property type="entry name" value="P-loop containing nucleotide triphosphate hydrolases"/>
    <property type="match status" value="5"/>
</dbReference>
<dbReference type="FunFam" id="1.20.920.20:FF:000006">
    <property type="entry name" value="Dynein, axonemal, heavy chain 6"/>
    <property type="match status" value="1"/>
</dbReference>
<keyword evidence="11" id="KW-0969">Cilium</keyword>
<dbReference type="Gene3D" id="3.20.180.20">
    <property type="entry name" value="Dynein heavy chain, N-terminal domain 2"/>
    <property type="match status" value="1"/>
</dbReference>
<keyword evidence="12" id="KW-0505">Motor protein</keyword>
<dbReference type="InterPro" id="IPR041589">
    <property type="entry name" value="DNAH3_AAA_lid_1"/>
</dbReference>
<dbReference type="Gene3D" id="1.20.58.1120">
    <property type="match status" value="1"/>
</dbReference>
<dbReference type="Pfam" id="PF12777">
    <property type="entry name" value="MT"/>
    <property type="match status" value="1"/>
</dbReference>
<protein>
    <submittedName>
        <fullName evidence="27">Uncharacterized protein</fullName>
    </submittedName>
</protein>
<evidence type="ECO:0000256" key="11">
    <source>
        <dbReference type="ARBA" id="ARBA00023069"/>
    </source>
</evidence>
<comment type="similarity">
    <text evidence="3">Belongs to the dynein heavy chain family.</text>
</comment>
<evidence type="ECO:0000256" key="7">
    <source>
        <dbReference type="ARBA" id="ARBA00022840"/>
    </source>
</evidence>
<dbReference type="FunFam" id="1.10.8.1220:FF:000001">
    <property type="entry name" value="Dynein axonemal heavy chain 5"/>
    <property type="match status" value="1"/>
</dbReference>
<dbReference type="Gene3D" id="1.20.1270.280">
    <property type="match status" value="1"/>
</dbReference>
<feature type="compositionally biased region" description="Polar residues" evidence="16">
    <location>
        <begin position="163"/>
        <end position="175"/>
    </location>
</feature>
<evidence type="ECO:0000259" key="19">
    <source>
        <dbReference type="Pfam" id="PF12774"/>
    </source>
</evidence>
<dbReference type="GO" id="GO:0007018">
    <property type="term" value="P:microtubule-based movement"/>
    <property type="evidence" value="ECO:0007669"/>
    <property type="project" value="InterPro"/>
</dbReference>
<dbReference type="InterPro" id="IPR013602">
    <property type="entry name" value="Dynein_heavy_linker"/>
</dbReference>
<dbReference type="InterPro" id="IPR041228">
    <property type="entry name" value="Dynein_C"/>
</dbReference>
<dbReference type="FunFam" id="3.40.50.300:FF:000362">
    <property type="entry name" value="Dynein, axonemal, heavy chain 6"/>
    <property type="match status" value="1"/>
</dbReference>
<dbReference type="Pfam" id="PF12774">
    <property type="entry name" value="AAA_6"/>
    <property type="match status" value="1"/>
</dbReference>
<evidence type="ECO:0000256" key="10">
    <source>
        <dbReference type="ARBA" id="ARBA00023054"/>
    </source>
</evidence>
<feature type="domain" description="Dynein heavy chain C-terminal" evidence="26">
    <location>
        <begin position="3945"/>
        <end position="4267"/>
    </location>
</feature>
<evidence type="ECO:0000256" key="8">
    <source>
        <dbReference type="ARBA" id="ARBA00022846"/>
    </source>
</evidence>
<dbReference type="Gene3D" id="1.20.140.100">
    <property type="entry name" value="Dynein heavy chain, N-terminal domain 2"/>
    <property type="match status" value="1"/>
</dbReference>
<dbReference type="InterPro" id="IPR043157">
    <property type="entry name" value="Dynein_AAA1S"/>
</dbReference>
<dbReference type="GO" id="GO:0005874">
    <property type="term" value="C:microtubule"/>
    <property type="evidence" value="ECO:0007669"/>
    <property type="project" value="UniProtKB-KW"/>
</dbReference>
<dbReference type="FunFam" id="3.40.50.300:FF:000044">
    <property type="entry name" value="Dynein heavy chain 5, axonemal"/>
    <property type="match status" value="1"/>
</dbReference>
<evidence type="ECO:0000259" key="21">
    <source>
        <dbReference type="Pfam" id="PF12780"/>
    </source>
</evidence>
<dbReference type="Gene3D" id="1.20.920.30">
    <property type="match status" value="1"/>
</dbReference>
<evidence type="ECO:0000313" key="27">
    <source>
        <dbReference type="EMBL" id="GMI17150.1"/>
    </source>
</evidence>
<dbReference type="Gene3D" id="1.20.920.20">
    <property type="match status" value="1"/>
</dbReference>
<dbReference type="GO" id="GO:0005524">
    <property type="term" value="F:ATP binding"/>
    <property type="evidence" value="ECO:0007669"/>
    <property type="project" value="UniProtKB-KW"/>
</dbReference>
<evidence type="ECO:0000259" key="26">
    <source>
        <dbReference type="Pfam" id="PF18199"/>
    </source>
</evidence>
<dbReference type="InterPro" id="IPR027417">
    <property type="entry name" value="P-loop_NTPase"/>
</dbReference>
<evidence type="ECO:0000256" key="6">
    <source>
        <dbReference type="ARBA" id="ARBA00022741"/>
    </source>
</evidence>
<proteinExistence type="inferred from homology"/>
<evidence type="ECO:0000256" key="2">
    <source>
        <dbReference type="ARBA" id="ARBA00004430"/>
    </source>
</evidence>
<evidence type="ECO:0000256" key="15">
    <source>
        <dbReference type="SAM" id="Coils"/>
    </source>
</evidence>
<dbReference type="GO" id="GO:0045505">
    <property type="term" value="F:dynein intermediate chain binding"/>
    <property type="evidence" value="ECO:0007669"/>
    <property type="project" value="InterPro"/>
</dbReference>
<dbReference type="PANTHER" id="PTHR22878:SF70">
    <property type="entry name" value="DYNEIN HEAVY CHAIN 2, AXONEMAL"/>
    <property type="match status" value="1"/>
</dbReference>
<dbReference type="GO" id="GO:0031514">
    <property type="term" value="C:motile cilium"/>
    <property type="evidence" value="ECO:0007669"/>
    <property type="project" value="UniProtKB-SubCell"/>
</dbReference>
<dbReference type="Gene3D" id="1.10.8.720">
    <property type="entry name" value="Region D6 of dynein motor"/>
    <property type="match status" value="1"/>
</dbReference>
<dbReference type="FunFam" id="3.40.50.300:FF:002141">
    <property type="entry name" value="Dynein heavy chain"/>
    <property type="match status" value="1"/>
</dbReference>
<dbReference type="FunFam" id="3.10.490.20:FF:000005">
    <property type="entry name" value="Dynein axonemal heavy chain 6"/>
    <property type="match status" value="1"/>
</dbReference>
<dbReference type="Proteomes" id="UP001165122">
    <property type="component" value="Unassembled WGS sequence"/>
</dbReference>
<dbReference type="PANTHER" id="PTHR22878">
    <property type="entry name" value="DYNEIN HEAVY CHAIN 6, AXONEMAL-LIKE-RELATED"/>
    <property type="match status" value="1"/>
</dbReference>
<dbReference type="Gene3D" id="3.10.490.20">
    <property type="match status" value="1"/>
</dbReference>
<evidence type="ECO:0000256" key="1">
    <source>
        <dbReference type="ARBA" id="ARBA00004230"/>
    </source>
</evidence>
<evidence type="ECO:0000259" key="18">
    <source>
        <dbReference type="Pfam" id="PF08393"/>
    </source>
</evidence>
<dbReference type="InterPro" id="IPR041658">
    <property type="entry name" value="AAA_lid_11"/>
</dbReference>
<dbReference type="FunFam" id="3.40.50.300:FF:001145">
    <property type="entry name" value="Putative dynein heavy chain"/>
    <property type="match status" value="1"/>
</dbReference>
<dbReference type="InterPro" id="IPR041466">
    <property type="entry name" value="Dynein_AAA5_ext"/>
</dbReference>
<dbReference type="FunFam" id="1.20.58.1120:FF:000001">
    <property type="entry name" value="dynein heavy chain 2, axonemal"/>
    <property type="match status" value="1"/>
</dbReference>
<keyword evidence="28" id="KW-1185">Reference proteome</keyword>
<dbReference type="Pfam" id="PF12780">
    <property type="entry name" value="AAA_8"/>
    <property type="match status" value="1"/>
</dbReference>
<feature type="domain" description="Dynein heavy chain region D6 P-loop" evidence="17">
    <location>
        <begin position="3652"/>
        <end position="3766"/>
    </location>
</feature>
<dbReference type="InterPro" id="IPR042219">
    <property type="entry name" value="AAA_lid_11_sf"/>
</dbReference>
<sequence>MASSKAEALAAFKRVKDPTQVNVHEVVGERKLPEWIGRFQKAKDRDAKKKKKTGTSDLAENARVDYKNMKKAWKTEEQRQQEEESRIRIARNRSPPAHKPFPGPIRQSKIAADSAVASYVSSQKDFCKRKDFAEATGKADFDGTWKSLEEDEDWKVEPPEVPSSGQNKSAATTDDPNFLRLDVSKLPLELFDGAEFLEKDKTPEQWLATQPCPASAAKFDGNEWKWRKVNVNSYDVNSSKYSITFLPSNNTKMVSRLNLLFEEEDKAFWERRREGARGRRDETKQRLRFDHFVSQQPTGAVRPVQKHVLKGIHQATHNGLPPSCPFPSSANPIGQHLLRRLTGEVIQGYTVSMKKAIVNHLLLHNKEFLEEYLSLKLPPVPTITPAPENGKVLIPKPLQEYSKSKHYVRTTHYSSTREVLKTFMWLNHTWDSNFSTSTFMDTTLEKLTLPTELSAFDELQNKHSSSMNDQLSLDWRRSFTEQLVDNVQDVYDFFQSSKEIYAASSLARLFKHSELRMAQQLRETIMRSITNFTTLIDSYCESTDSPNDDLPNLDSRKGLTGHSALIKTSLIVGSEKVELSPSVEEIEKSFLDCVDRMTTVARSLVTVDCDLMSLLHLPPRIILNLQNNSPTTIVVDEMTKKAKASISANVAAAMVKPLAVAEEFNKYHYLDKMGAADFVESFNEGKLVAEKDPDKGIKEDVWEKYTDEEYFSKVREFHDAALTVTHASFDIITFSLVSIDTTESKQKLSNKALEIRDALLERVVEDCREECEDVLDEYESILARISEKPADEVELQALRDFIQESKETVANLVERVNSVHSKIDATSEFAYGITEEDVELMWKIKGYPRKVEESTSEAMEALEADRVKMMDTLALEKENFDKLLVTFEADVAKCKTFSNYEEMEANFGEVDGLMNNIEAAEKQAENFNMREKVFGQPPTEYPSLTACKKEVTPFHKLWTFISEFHTSRQEWLHGSFLDLNANEIDDQVTTWWKTSYKMSRDLEDETPGAAECAQKLRAVTTEFREHLPVIRALASKALKDRHWEEISVKMSSPEEEQHIEPDDELTLNWLLEIHINEHIEEIQEVCVAAEKQYGLEKNLEAMKGEWNIVEFIVKEYKETGTSVVGGVDDIITLLDDHIVKTQTMRGSPFIEPIRTECEDWERKLKYAQSLIEEWIACQRTWMYLEPIFSSDDIMRQLPTEAKRYQGVDALWRKAMVDCVAEPNFMVQADPEKHLEEKFKAANKKLDVIQKGLADYLEMKRLYFPRFFFLSNDELLEILSQTKDPRAVQPHLNKAFEGIAQVRLEKDLKITQMMSAEGEPVPLMKPVDPESPKNKGNVEMWLLELQYIHWDTIMDLTKASLKEYQEIDRQSWTLRWPAQVILAVSQIYWTQQQEALLRDKGIEGLKEGILLQNEQLTGIINTVRGKISKLDRKTLGALTTIDVHARDTCVKMVTDQVTSTTDFGWIQQLRYYWEASWKDGQAIKKGDNTCVARIVNARALYGYEYLGNTMRLVITPLTDRCYRTMIGAIDLLYGGAPEGPAGTGKTETVKDLSKAVAIQCVVFNCSDGLDYLAMAKFFKGLAACGAWCCFDEFNRINVEVLSVIAQQILTITTGKKNNLTKFHFEGSYLELNHNANPFITMNPGYAGRAELPDNLKALFRPCSMMVPDYAMISEIRLLSFGFEVARSNAQKLVKTLQLCSEQLSSQKHYDYGMRAVNSILVAAGNLREQLGDDPKWDETKIVLRSVNDVNLAKFTQEDLPLFDGITSDLFPGVVLPEADYGELVPAIEAVCEQGVTVGPGRVFQLEPKPKFIRKIIELYEMVCVRHGLCVVGQTGSGKSVGTHALAEAMTMCHEKGSDTLNKTVIFTMNPKSILSGQLYGNFDDNTHEWSDGILAVIYRNASKDTAPHRKWILFDGPVDAVWIENMNTVLDDNKKLCLMSGEIIKMSDTMTMMFEAEDLQEASPATVSRLGIIFTETRNLGWQVLRNVWLKGLAAKLGPCNSVPDGWEPLLPFISSLFDWLFPPALFFVEKFCRIPTPVTDMECCMSLIRFMECFLDTATCGDGFGKEIEKCLEAIFIKSLVWSIGAIIDTNGRKSFNDYLHQIMRNSESLADSAEHQEFLIKSPDYLGSLAEDTLTRAIMSPPCEPTDSVYNFSFDPKKMTWTNWLSTQATTYKIDKEAAFQSIVVPTIDTIRHEFLVKELVTHNFHVLVTGDTGTGKSVSVKSLLMDGLEDNFTNMFLNFSAQTKANMTQDIIDSKLGKRRKGVFGPDLGNTCVIFVDDLNMPAKEEYGAQPPIEILRQWMDHSGWYDRKENVYRTLVDIQFMAAMGPPGGGRTQITQRYVRHFNLFNFIPFDDDSLKMVFATIVDWFLAKGFGGPVKQCGESLVAATIDVYNTISANLLPTPAKSHYTFNLRDISKVFQGIVQVTSANVKDKDGFVRLWAHEVFRVFHDRLIDEEGRDWFKQMMAEKSKEFFDLDWKKVLGANDVLIYGNFIDPKARDPKPYVEIDNRDQLKKVMDDYLEDYNMMTSRPMSLVLFGNAIEHVARISRVIQQPSGNALLVGVGGSGRKSLSILATSIADFELFQIEISKSYTMVEWREDIKVMMNKTGVENKQVVFLYDDTQIVFEAMLEDVSGILNTGEVANLLNNEDMAVMMDALSKEAMELGINTASQSEMYGYFVSRCKTNLHCVLAMSPIGDAFRTRLRKFPALVNCCTIDWFTAWPEEALRSVAKHFLGPVDLNQTIKDGVIDCCVNMQEKVDNMSKRYLKEMGRFYYVTPTSYLMLISTFKNLLSKQRNEVSEKKARYENGLTKILETQDQVDVMQQELTDLQPKLKEATIATDALLEQIAVDTKFTNEKEAVVSAEKAICDAQAAEAKKMSDECEADLAEALPALANAIKALKSLTKGDIVEVKNFKTPPSAVKLTLHAICLLMGVSHIMVKDPDGGTKKVKDFWEPSKKQLLADPRFLQNLENYDKDAMTQKMIDDIRPFIEDPAFEPDVVKKGSVAAAGMCKWVHAMFVYYRVNKVVGPKKAALAQAKSDMAEAAAVLAVKEADLKTLTDKLAELDAGLKAAEKKKSDLQTQVTDCANKLRRAAQLISGLGGERDRWGELSKSLGVLYENVTGDVMLSSGVIAYLGPFTAGYRADAITAWSSLLRDKDITCAETFRLSETLGDAVAIREWIINKLPNDSFSVDNAIMLYKSDLWPLMIDPQSQANKWIKKSEAKNQLKIVKLTQSTFVRTIENGIAFGNPVLIENVTEHLDPILDPLLQKQIVKVGGVATVRLGDNTIEYDPNFKLYMTTKLSNPHYPPETCVKVNLLNFMATLEGLEDQMLGELVKMEEPELEAQREQLVLEDADNQRQLKEIEDTILHLLKHAEGNILDDEVLIDTLDSSKVTSNKIEEKVKIAAKTQLVIAKTREHYKPVAFHASNLFFCIADLASVDPMYQYSLEWFIKLFREAVTKAEKTFDKGQRLESLQDTFTYILYVNVCRSLFAKDKLLFSFLLCTKIMLSRGELKQSELRFFLQGSTALELAKPKPENSGWVSDKIWKEILALSTGIEEFKGFDEAFTRDLDKWEEIFNSKEPLSEVRDFFLQERGEDKMYAEFLVLTVTKSIRPDVVVPSTMVFVEGRMGKRFIEIPQFDLVGCFADSSCDSPLVFVLTPGADPMTALMKLADEKGFGGNKLTAISLGQGQGPIAEDAIKNAADKGTWVCLQNCHLCVSWMSDLEKICEELSPERVDPKFRLWLTSEPSAAFPVFILQNGVKMTVEPPKGMRANLLGSYHSIEEEFLEGSARPAEFKKLLFSLCFFHATVRERRKFGPLGWNVQYVFSGPDMKISMDQLRIFVDDSAGMDIPYPALHYLTAECNYGGRVTDDKDRRCLANILDDFYTPEVQGDGYKFSPSGVYYAPEATSMEGYKKYIESLPMTEGPEVFGLHDNANISCALSETSSLLLTALSLQPRSSGGEGKGWGEILAELAVDIEKRLPPIFDMEKALLDFPVMYEESMNTVLTQELIRFNRLTDRIASTLKEVQRAIKGLVVMSGELEEMGNSMVLSLVPALWNKVAYPSLKPLGSWVNDFLARLEFLDTWAVKDKKAPNLFWVSGFFFTQAFITGTLQNYARKEQKPIDTVGYDFGVLTPDQTVTAATVPPEDGAYIYGLYLDGARWNEADHHIDESAPRELFVSCPYIHLWPRSIADIPVTKGTPATYSGSPTGTNHVYACPVYKTSVRFGVLMTTGHSTNFVMWITLPMAKESTQKHWIKRGVAMLTQLDD</sequence>
<dbReference type="FunFam" id="3.20.180.20:FF:000003">
    <property type="entry name" value="Dynein heavy chain 12, axonemal"/>
    <property type="match status" value="1"/>
</dbReference>
<organism evidence="27 28">
    <name type="scientific">Triparma laevis f. longispina</name>
    <dbReference type="NCBI Taxonomy" id="1714387"/>
    <lineage>
        <taxon>Eukaryota</taxon>
        <taxon>Sar</taxon>
        <taxon>Stramenopiles</taxon>
        <taxon>Ochrophyta</taxon>
        <taxon>Bolidophyceae</taxon>
        <taxon>Parmales</taxon>
        <taxon>Triparmaceae</taxon>
        <taxon>Triparma</taxon>
    </lineage>
</organism>
<feature type="region of interest" description="Disordered" evidence="16">
    <location>
        <begin position="150"/>
        <end position="175"/>
    </location>
</feature>
<dbReference type="OrthoDB" id="5593012at2759"/>
<dbReference type="InterPro" id="IPR026983">
    <property type="entry name" value="DHC"/>
</dbReference>
<feature type="region of interest" description="Disordered" evidence="16">
    <location>
        <begin position="41"/>
        <end position="105"/>
    </location>
</feature>
<comment type="caution">
    <text evidence="27">The sequence shown here is derived from an EMBL/GenBank/DDBJ whole genome shotgun (WGS) entry which is preliminary data.</text>
</comment>
<dbReference type="Pfam" id="PF12781">
    <property type="entry name" value="AAA_9"/>
    <property type="match status" value="1"/>
</dbReference>
<feature type="domain" description="Dynein heavy chain AAA lid" evidence="25">
    <location>
        <begin position="3798"/>
        <end position="3938"/>
    </location>
</feature>
<keyword evidence="8" id="KW-0282">Flagellum</keyword>
<evidence type="ECO:0000313" key="28">
    <source>
        <dbReference type="Proteomes" id="UP001165122"/>
    </source>
</evidence>
<dbReference type="InterPro" id="IPR043160">
    <property type="entry name" value="Dynein_C_barrel"/>
</dbReference>
<feature type="coiled-coil region" evidence="15">
    <location>
        <begin position="3056"/>
        <end position="3090"/>
    </location>
</feature>
<dbReference type="Pfam" id="PF18198">
    <property type="entry name" value="AAA_lid_11"/>
    <property type="match status" value="1"/>
</dbReference>
<keyword evidence="10 15" id="KW-0175">Coiled coil</keyword>
<evidence type="ECO:0000259" key="22">
    <source>
        <dbReference type="Pfam" id="PF12781"/>
    </source>
</evidence>
<feature type="domain" description="Dynein heavy chain AAA 5 extension" evidence="23">
    <location>
        <begin position="2013"/>
        <end position="2166"/>
    </location>
</feature>
<dbReference type="FunFam" id="1.20.920.30:FF:000005">
    <property type="entry name" value="Dynein, axonemal, heavy chain 2"/>
    <property type="match status" value="1"/>
</dbReference>
<dbReference type="Gene3D" id="1.10.8.710">
    <property type="match status" value="1"/>
</dbReference>
<keyword evidence="5" id="KW-0493">Microtubule</keyword>
<dbReference type="Gene3D" id="1.10.287.2620">
    <property type="match status" value="1"/>
</dbReference>
<evidence type="ECO:0000256" key="3">
    <source>
        <dbReference type="ARBA" id="ARBA00008887"/>
    </source>
</evidence>
<dbReference type="Pfam" id="PF18199">
    <property type="entry name" value="Dynein_C"/>
    <property type="match status" value="1"/>
</dbReference>
<dbReference type="Gene3D" id="6.10.140.1060">
    <property type="match status" value="1"/>
</dbReference>
<evidence type="ECO:0000256" key="9">
    <source>
        <dbReference type="ARBA" id="ARBA00023017"/>
    </source>
</evidence>
<evidence type="ECO:0000256" key="13">
    <source>
        <dbReference type="ARBA" id="ARBA00023212"/>
    </source>
</evidence>
<evidence type="ECO:0000256" key="5">
    <source>
        <dbReference type="ARBA" id="ARBA00022701"/>
    </source>
</evidence>
<dbReference type="InterPro" id="IPR024317">
    <property type="entry name" value="Dynein_heavy_chain_D4_dom"/>
</dbReference>
<dbReference type="FunFam" id="1.20.140.100:FF:000004">
    <property type="entry name" value="Dynein axonemal heavy chain 6"/>
    <property type="match status" value="1"/>
</dbReference>
<accession>A0A9W7KZQ3</accession>
<dbReference type="GO" id="GO:0051959">
    <property type="term" value="F:dynein light intermediate chain binding"/>
    <property type="evidence" value="ECO:0007669"/>
    <property type="project" value="InterPro"/>
</dbReference>
<feature type="domain" description="Dynein heavy chain AAA module D4" evidence="21">
    <location>
        <begin position="2532"/>
        <end position="2791"/>
    </location>
</feature>
<dbReference type="Gene3D" id="1.10.472.130">
    <property type="match status" value="1"/>
</dbReference>
<dbReference type="InterPro" id="IPR035699">
    <property type="entry name" value="AAA_6"/>
</dbReference>
<dbReference type="FunFam" id="1.10.8.710:FF:000001">
    <property type="entry name" value="Dynein axonemal heavy chain 2"/>
    <property type="match status" value="1"/>
</dbReference>
<keyword evidence="13" id="KW-0206">Cytoskeleton</keyword>
<dbReference type="InterPro" id="IPR042222">
    <property type="entry name" value="Dynein_2_N"/>
</dbReference>
<dbReference type="InterPro" id="IPR042228">
    <property type="entry name" value="Dynein_linker_3"/>
</dbReference>
<keyword evidence="14" id="KW-0966">Cell projection</keyword>
<feature type="domain" description="Dynein heavy chain coiled coil stalk" evidence="20">
    <location>
        <begin position="2805"/>
        <end position="3148"/>
    </location>
</feature>
<dbReference type="Pfam" id="PF03028">
    <property type="entry name" value="Dynein_heavy"/>
    <property type="match status" value="1"/>
</dbReference>
<dbReference type="FunFam" id="1.10.8.720:FF:000001">
    <property type="entry name" value="dynein heavy chain 7, axonemal"/>
    <property type="match status" value="1"/>
</dbReference>
<dbReference type="InterPro" id="IPR004273">
    <property type="entry name" value="Dynein_heavy_D6_P-loop"/>
</dbReference>
<dbReference type="Pfam" id="PF12775">
    <property type="entry name" value="AAA_7"/>
    <property type="match status" value="1"/>
</dbReference>
<dbReference type="Gene3D" id="1.10.8.1220">
    <property type="match status" value="1"/>
</dbReference>
<evidence type="ECO:0000259" key="20">
    <source>
        <dbReference type="Pfam" id="PF12777"/>
    </source>
</evidence>
<feature type="compositionally biased region" description="Basic and acidic residues" evidence="16">
    <location>
        <begin position="60"/>
        <end position="87"/>
    </location>
</feature>
<dbReference type="GO" id="GO:0030286">
    <property type="term" value="C:dynein complex"/>
    <property type="evidence" value="ECO:0007669"/>
    <property type="project" value="UniProtKB-KW"/>
</dbReference>
<evidence type="ECO:0000259" key="23">
    <source>
        <dbReference type="Pfam" id="PF17852"/>
    </source>
</evidence>
<keyword evidence="6" id="KW-0547">Nucleotide-binding</keyword>
<dbReference type="GO" id="GO:0005930">
    <property type="term" value="C:axoneme"/>
    <property type="evidence" value="ECO:0007669"/>
    <property type="project" value="UniProtKB-SubCell"/>
</dbReference>